<accession>A0AA49ET85</accession>
<feature type="transmembrane region" description="Helical" evidence="2">
    <location>
        <begin position="441"/>
        <end position="468"/>
    </location>
</feature>
<feature type="domain" description="Tape measure protein N-terminal" evidence="3">
    <location>
        <begin position="71"/>
        <end position="250"/>
    </location>
</feature>
<keyword evidence="1" id="KW-1245">Viral tail assembly</keyword>
<name>A0AA49ET85_9CAUD</name>
<evidence type="ECO:0000259" key="3">
    <source>
        <dbReference type="Pfam" id="PF20155"/>
    </source>
</evidence>
<sequence length="746" mass="74979">MSNVGYATLTIIPSAKNFGSALQGQVTGPMAGAGRSAGAKGGAGFVSGFKGLVGPALAIAGSAMFSGFIAEAARASDATDKFKSTMSFAGLDTSAITKATADAKAFADQTVYDLPTIQSTMAQLASNGIKDYTGLTQAAGNLNAVAGGNAETFKSVGMVMTQTAGAGKLTTENWNQLADAIPGASGPLQAALQKNGAFTGNFRDAMAAGEITADEFNAALMELGTDPVAVEAAKSTKTFEGAIGNLQATINGGLMTALDAMKPAITGGINLLSNGLGTAFDVVGNAITNLTSGGLDGFMAKLGPVGTALQSAFTQLGPVFSALVPQVLSLMTSFSPLSLIFKALQPVIPSLIATLTQLGMALGSILGTALTAVTPIIQQLVTLLSSTFVAVMPAVNAMLITLGNAFMTLAPIIGQVLTTVGSLVVSLVGSLAPIFTQLVTAILPPIVSIFGSVVNAIGPLIQIIMGLLIPVIQSLLPVVTTVFSAIVPIVTAALQIVQGIIQVVTGVISGNWSSVWQGIGNVLSGVWNLITSVVSGAIAVVGSVISAGLNIISSLWTSIWGAIGSFLAGAWNSIVQGVSGGISRVMAFFQSLPGKILGALAGLAGTLLQAGRDAIQGFINGITGMAGSVISAITSTITSALPDFVKKALGIHSPSRVFMALGKHTADGMALGITKGAKNVQRAADALVPKAPNVPSPHFGDPTGAGAVPLGGTQIVLNGIHGDRPEAFGDAVLFAYRRAKRGGKYA</sequence>
<dbReference type="Gene3D" id="1.25.10.10">
    <property type="entry name" value="Leucine-rich Repeat Variant"/>
    <property type="match status" value="1"/>
</dbReference>
<dbReference type="NCBIfam" id="TIGR02675">
    <property type="entry name" value="tape_meas_nterm"/>
    <property type="match status" value="1"/>
</dbReference>
<feature type="transmembrane region" description="Helical" evidence="2">
    <location>
        <begin position="319"/>
        <end position="341"/>
    </location>
</feature>
<feature type="transmembrane region" description="Helical" evidence="2">
    <location>
        <begin position="587"/>
        <end position="608"/>
    </location>
</feature>
<dbReference type="SUPFAM" id="SSF48371">
    <property type="entry name" value="ARM repeat"/>
    <property type="match status" value="1"/>
</dbReference>
<feature type="transmembrane region" description="Helical" evidence="2">
    <location>
        <begin position="526"/>
        <end position="549"/>
    </location>
</feature>
<dbReference type="GO" id="GO:0098003">
    <property type="term" value="P:viral tail assembly"/>
    <property type="evidence" value="ECO:0007669"/>
    <property type="project" value="UniProtKB-KW"/>
</dbReference>
<keyword evidence="2" id="KW-0472">Membrane</keyword>
<dbReference type="InterPro" id="IPR013491">
    <property type="entry name" value="Tape_meas_N"/>
</dbReference>
<evidence type="ECO:0000256" key="1">
    <source>
        <dbReference type="ARBA" id="ARBA00022465"/>
    </source>
</evidence>
<evidence type="ECO:0000313" key="5">
    <source>
        <dbReference type="Proteomes" id="UP001240749"/>
    </source>
</evidence>
<keyword evidence="2" id="KW-0812">Transmembrane</keyword>
<keyword evidence="1" id="KW-1188">Viral release from host cell</keyword>
<keyword evidence="5" id="KW-1185">Reference proteome</keyword>
<dbReference type="PANTHER" id="PTHR37813">
    <property type="entry name" value="FELS-2 PROPHAGE PROTEIN"/>
    <property type="match status" value="1"/>
</dbReference>
<feature type="transmembrane region" description="Helical" evidence="2">
    <location>
        <begin position="475"/>
        <end position="494"/>
    </location>
</feature>
<feature type="transmembrane region" description="Helical" evidence="2">
    <location>
        <begin position="614"/>
        <end position="637"/>
    </location>
</feature>
<feature type="transmembrane region" description="Helical" evidence="2">
    <location>
        <begin position="555"/>
        <end position="575"/>
    </location>
</feature>
<dbReference type="Proteomes" id="UP001240749">
    <property type="component" value="Segment"/>
</dbReference>
<gene>
    <name evidence="4" type="primary">15</name>
    <name evidence="4" type="ORF">SEA_EMOTION_15</name>
</gene>
<dbReference type="PANTHER" id="PTHR37813:SF1">
    <property type="entry name" value="FELS-2 PROPHAGE PROTEIN"/>
    <property type="match status" value="1"/>
</dbReference>
<feature type="transmembrane region" description="Helical" evidence="2">
    <location>
        <begin position="412"/>
        <end position="435"/>
    </location>
</feature>
<dbReference type="InterPro" id="IPR011989">
    <property type="entry name" value="ARM-like"/>
</dbReference>
<dbReference type="Pfam" id="PF20155">
    <property type="entry name" value="TMP_3"/>
    <property type="match status" value="1"/>
</dbReference>
<feature type="transmembrane region" description="Helical" evidence="2">
    <location>
        <begin position="348"/>
        <end position="370"/>
    </location>
</feature>
<protein>
    <submittedName>
        <fullName evidence="4">Tape measure protein</fullName>
    </submittedName>
</protein>
<evidence type="ECO:0000313" key="4">
    <source>
        <dbReference type="EMBL" id="WGH21364.1"/>
    </source>
</evidence>
<dbReference type="InterPro" id="IPR016024">
    <property type="entry name" value="ARM-type_fold"/>
</dbReference>
<evidence type="ECO:0000256" key="2">
    <source>
        <dbReference type="SAM" id="Phobius"/>
    </source>
</evidence>
<organism evidence="4 5">
    <name type="scientific">Arthrobacter phage Emotion</name>
    <dbReference type="NCBI Taxonomy" id="3038361"/>
    <lineage>
        <taxon>Viruses</taxon>
        <taxon>Duplodnaviria</taxon>
        <taxon>Heunggongvirae</taxon>
        <taxon>Uroviricota</taxon>
        <taxon>Caudoviricetes</taxon>
        <taxon>Casidaviridae</taxon>
        <taxon>Emotionvirus</taxon>
        <taxon>Emotionvirus emotion</taxon>
    </lineage>
</organism>
<keyword evidence="2" id="KW-1133">Transmembrane helix</keyword>
<proteinExistence type="predicted"/>
<feature type="transmembrane region" description="Helical" evidence="2">
    <location>
        <begin position="376"/>
        <end position="400"/>
    </location>
</feature>
<dbReference type="EMBL" id="OQ709216">
    <property type="protein sequence ID" value="WGH21364.1"/>
    <property type="molecule type" value="Genomic_DNA"/>
</dbReference>
<reference evidence="4" key="1">
    <citation type="submission" date="2023-03" db="EMBL/GenBank/DDBJ databases">
        <authorList>
            <person name="Barcik Weissman S.N."/>
            <person name="Chang S."/>
            <person name="Chen D.A."/>
            <person name="Chew B."/>
            <person name="De Jesus J.L."/>
            <person name="Han M.T."/>
            <person name="Hsu T.-Y."/>
            <person name="Rivera W."/>
            <person name="Vu T.L."/>
            <person name="Garza D.R."/>
            <person name="Stephenson J.C."/>
            <person name="Zorawik M."/>
            <person name="Reddi K."/>
            <person name="Freise A.C."/>
            <person name="Furlong K.P."/>
            <person name="Rudner A.D."/>
            <person name="Beyer A.R."/>
            <person name="Chong R.A."/>
            <person name="Edgington N.P."/>
            <person name="Garcia Costas A.M."/>
            <person name="Gibb B.P."/>
            <person name="Klyczek K.K."/>
            <person name="Swerdlow S.J."/>
            <person name="Russell D.A."/>
            <person name="Jacobs-Sera D."/>
            <person name="Hatfull G.F."/>
        </authorList>
    </citation>
    <scope>NUCLEOTIDE SEQUENCE</scope>
</reference>